<feature type="domain" description="Cytochrome c" evidence="8">
    <location>
        <begin position="26"/>
        <end position="115"/>
    </location>
</feature>
<evidence type="ECO:0000256" key="7">
    <source>
        <dbReference type="SAM" id="SignalP"/>
    </source>
</evidence>
<keyword evidence="3 6" id="KW-0479">Metal-binding</keyword>
<dbReference type="EMBL" id="JAUZQE010000041">
    <property type="protein sequence ID" value="MDR4126889.1"/>
    <property type="molecule type" value="Genomic_DNA"/>
</dbReference>
<evidence type="ECO:0000256" key="3">
    <source>
        <dbReference type="ARBA" id="ARBA00022723"/>
    </source>
</evidence>
<evidence type="ECO:0000313" key="9">
    <source>
        <dbReference type="EMBL" id="MDR4126889.1"/>
    </source>
</evidence>
<evidence type="ECO:0000256" key="1">
    <source>
        <dbReference type="ARBA" id="ARBA00022448"/>
    </source>
</evidence>
<keyword evidence="2 6" id="KW-0349">Heme</keyword>
<evidence type="ECO:0000256" key="4">
    <source>
        <dbReference type="ARBA" id="ARBA00022982"/>
    </source>
</evidence>
<feature type="signal peptide" evidence="7">
    <location>
        <begin position="1"/>
        <end position="25"/>
    </location>
</feature>
<dbReference type="SUPFAM" id="SSF46626">
    <property type="entry name" value="Cytochrome c"/>
    <property type="match status" value="1"/>
</dbReference>
<evidence type="ECO:0000259" key="8">
    <source>
        <dbReference type="PROSITE" id="PS51007"/>
    </source>
</evidence>
<dbReference type="Pfam" id="PF00034">
    <property type="entry name" value="Cytochrom_C"/>
    <property type="match status" value="1"/>
</dbReference>
<gene>
    <name evidence="9" type="ORF">Q8947_12965</name>
</gene>
<keyword evidence="5 6" id="KW-0408">Iron</keyword>
<evidence type="ECO:0000256" key="6">
    <source>
        <dbReference type="PROSITE-ProRule" id="PRU00433"/>
    </source>
</evidence>
<sequence length="122" mass="12668">MKSKLINITGAAAATLLLAAGQAAAADLSAGQAAYEKFACASCHGADAKTSVMPSYPILAGQHADYLLAALRSYQRGASGSTNVNARNNAVMTAMVQQLSDTDMRNIAAWLAQLPSELAIRR</sequence>
<evidence type="ECO:0000256" key="2">
    <source>
        <dbReference type="ARBA" id="ARBA00022617"/>
    </source>
</evidence>
<protein>
    <submittedName>
        <fullName evidence="9">C-type cytochrome</fullName>
    </submittedName>
</protein>
<dbReference type="InterPro" id="IPR009056">
    <property type="entry name" value="Cyt_c-like_dom"/>
</dbReference>
<keyword evidence="1" id="KW-0813">Transport</keyword>
<dbReference type="Gene3D" id="1.10.760.10">
    <property type="entry name" value="Cytochrome c-like domain"/>
    <property type="match status" value="1"/>
</dbReference>
<accession>A0ABU1D902</accession>
<dbReference type="Proteomes" id="UP001232156">
    <property type="component" value="Unassembled WGS sequence"/>
</dbReference>
<dbReference type="PANTHER" id="PTHR33751">
    <property type="entry name" value="CBB3-TYPE CYTOCHROME C OXIDASE SUBUNIT FIXP"/>
    <property type="match status" value="1"/>
</dbReference>
<keyword evidence="7" id="KW-0732">Signal</keyword>
<dbReference type="InterPro" id="IPR050597">
    <property type="entry name" value="Cytochrome_c_Oxidase_Subunit"/>
</dbReference>
<keyword evidence="10" id="KW-1185">Reference proteome</keyword>
<feature type="chain" id="PRO_5045566747" evidence="7">
    <location>
        <begin position="26"/>
        <end position="122"/>
    </location>
</feature>
<dbReference type="PANTHER" id="PTHR33751:SF9">
    <property type="entry name" value="CYTOCHROME C4"/>
    <property type="match status" value="1"/>
</dbReference>
<dbReference type="InterPro" id="IPR036909">
    <property type="entry name" value="Cyt_c-like_dom_sf"/>
</dbReference>
<evidence type="ECO:0000313" key="10">
    <source>
        <dbReference type="Proteomes" id="UP001232156"/>
    </source>
</evidence>
<keyword evidence="4" id="KW-0249">Electron transport</keyword>
<proteinExistence type="predicted"/>
<comment type="caution">
    <text evidence="9">The sequence shown here is derived from an EMBL/GenBank/DDBJ whole genome shotgun (WGS) entry which is preliminary data.</text>
</comment>
<dbReference type="PROSITE" id="PS51007">
    <property type="entry name" value="CYTC"/>
    <property type="match status" value="1"/>
</dbReference>
<evidence type="ECO:0000256" key="5">
    <source>
        <dbReference type="ARBA" id="ARBA00023004"/>
    </source>
</evidence>
<organism evidence="9 10">
    <name type="scientific">Yanghanlia caeni</name>
    <dbReference type="NCBI Taxonomy" id="3064283"/>
    <lineage>
        <taxon>Bacteria</taxon>
        <taxon>Pseudomonadati</taxon>
        <taxon>Pseudomonadota</taxon>
        <taxon>Betaproteobacteria</taxon>
        <taxon>Burkholderiales</taxon>
        <taxon>Alcaligenaceae</taxon>
        <taxon>Yanghanlia</taxon>
    </lineage>
</organism>
<reference evidence="9 10" key="1">
    <citation type="submission" date="2023-08" db="EMBL/GenBank/DDBJ databases">
        <title>Alcaligenaceae gen. nov., a novel taxon isolated from the sludge of Yixing Pesticide Factory.</title>
        <authorList>
            <person name="Ruan L."/>
        </authorList>
    </citation>
    <scope>NUCLEOTIDE SEQUENCE [LARGE SCALE GENOMIC DNA]</scope>
    <source>
        <strain evidence="9 10">LG-2</strain>
    </source>
</reference>
<name>A0ABU1D902_9BURK</name>